<evidence type="ECO:0000256" key="2">
    <source>
        <dbReference type="ARBA" id="ARBA00022692"/>
    </source>
</evidence>
<organism evidence="8 9">
    <name type="scientific">Aspergillus granulosus</name>
    <dbReference type="NCBI Taxonomy" id="176169"/>
    <lineage>
        <taxon>Eukaryota</taxon>
        <taxon>Fungi</taxon>
        <taxon>Dikarya</taxon>
        <taxon>Ascomycota</taxon>
        <taxon>Pezizomycotina</taxon>
        <taxon>Eurotiomycetes</taxon>
        <taxon>Eurotiomycetidae</taxon>
        <taxon>Eurotiales</taxon>
        <taxon>Aspergillaceae</taxon>
        <taxon>Aspergillus</taxon>
        <taxon>Aspergillus subgen. Nidulantes</taxon>
    </lineage>
</organism>
<protein>
    <recommendedName>
        <fullName evidence="7">Rhodopsin domain-containing protein</fullName>
    </recommendedName>
</protein>
<evidence type="ECO:0000256" key="4">
    <source>
        <dbReference type="ARBA" id="ARBA00023136"/>
    </source>
</evidence>
<accession>A0ABR4H868</accession>
<comment type="subcellular location">
    <subcellularLocation>
        <location evidence="1">Membrane</location>
        <topology evidence="1">Multi-pass membrane protein</topology>
    </subcellularLocation>
</comment>
<keyword evidence="2 6" id="KW-0812">Transmembrane</keyword>
<dbReference type="InterPro" id="IPR049326">
    <property type="entry name" value="Rhodopsin_dom_fungi"/>
</dbReference>
<feature type="transmembrane region" description="Helical" evidence="6">
    <location>
        <begin position="86"/>
        <end position="108"/>
    </location>
</feature>
<dbReference type="PANTHER" id="PTHR33048">
    <property type="entry name" value="PTH11-LIKE INTEGRAL MEMBRANE PROTEIN (AFU_ORTHOLOGUE AFUA_5G11245)"/>
    <property type="match status" value="1"/>
</dbReference>
<dbReference type="InterPro" id="IPR052337">
    <property type="entry name" value="SAT4-like"/>
</dbReference>
<dbReference type="Proteomes" id="UP001610334">
    <property type="component" value="Unassembled WGS sequence"/>
</dbReference>
<gene>
    <name evidence="8" type="ORF">BJX63DRAFT_398916</name>
</gene>
<proteinExistence type="inferred from homology"/>
<evidence type="ECO:0000256" key="5">
    <source>
        <dbReference type="ARBA" id="ARBA00038359"/>
    </source>
</evidence>
<evidence type="ECO:0000313" key="8">
    <source>
        <dbReference type="EMBL" id="KAL2811630.1"/>
    </source>
</evidence>
<evidence type="ECO:0000259" key="7">
    <source>
        <dbReference type="Pfam" id="PF20684"/>
    </source>
</evidence>
<evidence type="ECO:0000256" key="1">
    <source>
        <dbReference type="ARBA" id="ARBA00004141"/>
    </source>
</evidence>
<evidence type="ECO:0000256" key="3">
    <source>
        <dbReference type="ARBA" id="ARBA00022989"/>
    </source>
</evidence>
<comment type="similarity">
    <text evidence="5">Belongs to the SAT4 family.</text>
</comment>
<evidence type="ECO:0000313" key="9">
    <source>
        <dbReference type="Proteomes" id="UP001610334"/>
    </source>
</evidence>
<keyword evidence="3 6" id="KW-1133">Transmembrane helix</keyword>
<dbReference type="PANTHER" id="PTHR33048:SF15">
    <property type="entry name" value="INTEGRAL MEMBRANE PROTEIN"/>
    <property type="match status" value="1"/>
</dbReference>
<name>A0ABR4H868_9EURO</name>
<reference evidence="8 9" key="1">
    <citation type="submission" date="2024-07" db="EMBL/GenBank/DDBJ databases">
        <title>Section-level genome sequencing and comparative genomics of Aspergillus sections Usti and Cavernicolus.</title>
        <authorList>
            <consortium name="Lawrence Berkeley National Laboratory"/>
            <person name="Nybo J.L."/>
            <person name="Vesth T.C."/>
            <person name="Theobald S."/>
            <person name="Frisvad J.C."/>
            <person name="Larsen T.O."/>
            <person name="Kjaerboelling I."/>
            <person name="Rothschild-Mancinelli K."/>
            <person name="Lyhne E.K."/>
            <person name="Kogle M.E."/>
            <person name="Barry K."/>
            <person name="Clum A."/>
            <person name="Na H."/>
            <person name="Ledsgaard L."/>
            <person name="Lin J."/>
            <person name="Lipzen A."/>
            <person name="Kuo A."/>
            <person name="Riley R."/>
            <person name="Mondo S."/>
            <person name="Labutti K."/>
            <person name="Haridas S."/>
            <person name="Pangalinan J."/>
            <person name="Salamov A.A."/>
            <person name="Simmons B.A."/>
            <person name="Magnuson J.K."/>
            <person name="Chen J."/>
            <person name="Drula E."/>
            <person name="Henrissat B."/>
            <person name="Wiebenga A."/>
            <person name="Lubbers R.J."/>
            <person name="Gomes A.C."/>
            <person name="Makela M.R."/>
            <person name="Stajich J."/>
            <person name="Grigoriev I.V."/>
            <person name="Mortensen U.H."/>
            <person name="De Vries R.P."/>
            <person name="Baker S.E."/>
            <person name="Andersen M.R."/>
        </authorList>
    </citation>
    <scope>NUCLEOTIDE SEQUENCE [LARGE SCALE GENOMIC DNA]</scope>
    <source>
        <strain evidence="8 9">CBS 588.65</strain>
    </source>
</reference>
<dbReference type="Pfam" id="PF20684">
    <property type="entry name" value="Fung_rhodopsin"/>
    <property type="match status" value="1"/>
</dbReference>
<sequence>MILLYSAGTCAIKLSFAVTLYRIVQDTATGGSILEIAGATLVVTIYQFATTRFSCRPVDALWNGIDIEHYVPPDCNSRAVFQSSLLVHSIMILVADVSLGVVIPIILLRRTQMPRAMKISVGLTIGVGSL</sequence>
<keyword evidence="4 6" id="KW-0472">Membrane</keyword>
<keyword evidence="9" id="KW-1185">Reference proteome</keyword>
<evidence type="ECO:0000256" key="6">
    <source>
        <dbReference type="SAM" id="Phobius"/>
    </source>
</evidence>
<dbReference type="EMBL" id="JBFXLT010000056">
    <property type="protein sequence ID" value="KAL2811630.1"/>
    <property type="molecule type" value="Genomic_DNA"/>
</dbReference>
<comment type="caution">
    <text evidence="8">The sequence shown here is derived from an EMBL/GenBank/DDBJ whole genome shotgun (WGS) entry which is preliminary data.</text>
</comment>
<feature type="domain" description="Rhodopsin" evidence="7">
    <location>
        <begin position="3"/>
        <end position="129"/>
    </location>
</feature>